<accession>A0ABT5N201</accession>
<organism evidence="4 5">
    <name type="scientific">Curvibacter cyanobacteriorum</name>
    <dbReference type="NCBI Taxonomy" id="3026422"/>
    <lineage>
        <taxon>Bacteria</taxon>
        <taxon>Pseudomonadati</taxon>
        <taxon>Pseudomonadota</taxon>
        <taxon>Betaproteobacteria</taxon>
        <taxon>Burkholderiales</taxon>
        <taxon>Comamonadaceae</taxon>
        <taxon>Curvibacter</taxon>
    </lineage>
</organism>
<evidence type="ECO:0000256" key="1">
    <source>
        <dbReference type="ARBA" id="ARBA00023125"/>
    </source>
</evidence>
<evidence type="ECO:0000259" key="3">
    <source>
        <dbReference type="PROSITE" id="PS50977"/>
    </source>
</evidence>
<dbReference type="PANTHER" id="PTHR30055">
    <property type="entry name" value="HTH-TYPE TRANSCRIPTIONAL REGULATOR RUTR"/>
    <property type="match status" value="1"/>
</dbReference>
<dbReference type="Proteomes" id="UP001528673">
    <property type="component" value="Unassembled WGS sequence"/>
</dbReference>
<comment type="caution">
    <text evidence="4">The sequence shown here is derived from an EMBL/GenBank/DDBJ whole genome shotgun (WGS) entry which is preliminary data.</text>
</comment>
<dbReference type="PANTHER" id="PTHR30055:SF200">
    <property type="entry name" value="HTH-TYPE TRANSCRIPTIONAL REPRESSOR BDCR"/>
    <property type="match status" value="1"/>
</dbReference>
<evidence type="ECO:0000256" key="2">
    <source>
        <dbReference type="PROSITE-ProRule" id="PRU00335"/>
    </source>
</evidence>
<feature type="DNA-binding region" description="H-T-H motif" evidence="2">
    <location>
        <begin position="46"/>
        <end position="65"/>
    </location>
</feature>
<reference evidence="4 5" key="1">
    <citation type="submission" date="2023-02" db="EMBL/GenBank/DDBJ databases">
        <title>Bacterial whole genomic sequence of Curvibacter sp. HBC61.</title>
        <authorList>
            <person name="Le V."/>
            <person name="Ko S.-R."/>
            <person name="Ahn C.-Y."/>
            <person name="Oh H.-M."/>
        </authorList>
    </citation>
    <scope>NUCLEOTIDE SEQUENCE [LARGE SCALE GENOMIC DNA]</scope>
    <source>
        <strain evidence="4 5">HBC61</strain>
    </source>
</reference>
<keyword evidence="1 2" id="KW-0238">DNA-binding</keyword>
<keyword evidence="5" id="KW-1185">Reference proteome</keyword>
<dbReference type="PRINTS" id="PR00455">
    <property type="entry name" value="HTHTETR"/>
</dbReference>
<dbReference type="Pfam" id="PF00440">
    <property type="entry name" value="TetR_N"/>
    <property type="match status" value="1"/>
</dbReference>
<dbReference type="RefSeq" id="WP_273952945.1">
    <property type="nucleotide sequence ID" value="NZ_JAQSIP010000008.1"/>
</dbReference>
<dbReference type="PROSITE" id="PS50977">
    <property type="entry name" value="HTH_TETR_2"/>
    <property type="match status" value="1"/>
</dbReference>
<feature type="domain" description="HTH tetR-type" evidence="3">
    <location>
        <begin position="23"/>
        <end position="83"/>
    </location>
</feature>
<dbReference type="Gene3D" id="1.10.357.10">
    <property type="entry name" value="Tetracycline Repressor, domain 2"/>
    <property type="match status" value="1"/>
</dbReference>
<protein>
    <submittedName>
        <fullName evidence="4">Helix-turn-helix domain containing protein</fullName>
    </submittedName>
</protein>
<name>A0ABT5N201_9BURK</name>
<dbReference type="InterPro" id="IPR036271">
    <property type="entry name" value="Tet_transcr_reg_TetR-rel_C_sf"/>
</dbReference>
<dbReference type="InterPro" id="IPR050109">
    <property type="entry name" value="HTH-type_TetR-like_transc_reg"/>
</dbReference>
<dbReference type="SUPFAM" id="SSF48498">
    <property type="entry name" value="Tetracyclin repressor-like, C-terminal domain"/>
    <property type="match status" value="1"/>
</dbReference>
<dbReference type="InterPro" id="IPR001647">
    <property type="entry name" value="HTH_TetR"/>
</dbReference>
<evidence type="ECO:0000313" key="4">
    <source>
        <dbReference type="EMBL" id="MDD0840170.1"/>
    </source>
</evidence>
<proteinExistence type="predicted"/>
<gene>
    <name evidence="4" type="ORF">PSQ40_16410</name>
</gene>
<sequence>MPHHVAPSLPSSLLDTPPDLSALPARERILTAAHDLFYREGLRATGVDRVIATAGVSKVTFYRHFPSKDDLIRAFLAHRHARWMAWFNEALARHQARQSEAERQQRPLAPLAEALSEWLHAPGFRGCAFINAMAELGGGLHEALALSAAHKQDMVQAIASLLPAGPEGLALAEAAGLAADGTIVRAQTHSGAIDPALAALRRVLHALEDCRPPGP</sequence>
<evidence type="ECO:0000313" key="5">
    <source>
        <dbReference type="Proteomes" id="UP001528673"/>
    </source>
</evidence>
<dbReference type="SUPFAM" id="SSF46689">
    <property type="entry name" value="Homeodomain-like"/>
    <property type="match status" value="1"/>
</dbReference>
<dbReference type="InterPro" id="IPR009057">
    <property type="entry name" value="Homeodomain-like_sf"/>
</dbReference>
<dbReference type="EMBL" id="JAQSIP010000008">
    <property type="protein sequence ID" value="MDD0840170.1"/>
    <property type="molecule type" value="Genomic_DNA"/>
</dbReference>